<feature type="transmembrane region" description="Helical" evidence="6">
    <location>
        <begin position="312"/>
        <end position="333"/>
    </location>
</feature>
<name>A0ABW4LH66_9MICO</name>
<evidence type="ECO:0000256" key="4">
    <source>
        <dbReference type="ARBA" id="ARBA00023136"/>
    </source>
</evidence>
<feature type="transmembrane region" description="Helical" evidence="6">
    <location>
        <begin position="195"/>
        <end position="220"/>
    </location>
</feature>
<gene>
    <name evidence="8" type="ORF">ACFSBI_13200</name>
</gene>
<feature type="transmembrane region" description="Helical" evidence="6">
    <location>
        <begin position="384"/>
        <end position="406"/>
    </location>
</feature>
<accession>A0ABW4LH66</accession>
<feature type="transmembrane region" description="Helical" evidence="6">
    <location>
        <begin position="102"/>
        <end position="118"/>
    </location>
</feature>
<feature type="transmembrane region" description="Helical" evidence="6">
    <location>
        <begin position="345"/>
        <end position="364"/>
    </location>
</feature>
<feature type="transmembrane region" description="Helical" evidence="6">
    <location>
        <begin position="154"/>
        <end position="175"/>
    </location>
</feature>
<feature type="transmembrane region" description="Helical" evidence="6">
    <location>
        <begin position="427"/>
        <end position="450"/>
    </location>
</feature>
<proteinExistence type="predicted"/>
<protein>
    <submittedName>
        <fullName evidence="8">NADH-quinone oxidoreductase subunit N</fullName>
    </submittedName>
</protein>
<dbReference type="RefSeq" id="WP_377935679.1">
    <property type="nucleotide sequence ID" value="NZ_JBHUEA010000021.1"/>
</dbReference>
<evidence type="ECO:0000259" key="7">
    <source>
        <dbReference type="Pfam" id="PF00361"/>
    </source>
</evidence>
<evidence type="ECO:0000256" key="1">
    <source>
        <dbReference type="ARBA" id="ARBA00004127"/>
    </source>
</evidence>
<evidence type="ECO:0000256" key="5">
    <source>
        <dbReference type="RuleBase" id="RU000320"/>
    </source>
</evidence>
<dbReference type="Proteomes" id="UP001597347">
    <property type="component" value="Unassembled WGS sequence"/>
</dbReference>
<organism evidence="8 9">
    <name type="scientific">Amnibacterium endophyticum</name>
    <dbReference type="NCBI Taxonomy" id="2109337"/>
    <lineage>
        <taxon>Bacteria</taxon>
        <taxon>Bacillati</taxon>
        <taxon>Actinomycetota</taxon>
        <taxon>Actinomycetes</taxon>
        <taxon>Micrococcales</taxon>
        <taxon>Microbacteriaceae</taxon>
        <taxon>Amnibacterium</taxon>
    </lineage>
</organism>
<keyword evidence="2 5" id="KW-0812">Transmembrane</keyword>
<sequence>MDYGRLAPEVVVLAGALAVLLGGSFLPRRRQRLLGPFAVGTLATSAAVAVLQAGPATTIFDGTWALGPVTTAIRLVAVLGCAAVLLLGAAERAGSPRESETVALMMLSTLGATVLAAADDLLVVVTGYLLASVPLYGLIGIGRSALAAEAAVKTYLQGALFGVLLLGGTAVLAGAGAGTDYAALASGLPDAAPALVAIGAVGVALALLFEAGAVPAHFWVPDAAQAASRQAAAFLTVVPKVAALVALLRFVQVVQPALDLALVVAIAAAVSMLLGVLAAFWQEDVRRLLGWSTVGQAGFLLLAVVGTDARALLVYAAGYAAANLAVFAVVAALPGRTTVEGWRGAGRAHPFLTGALLVGLLALVGTPPTSVFLGKVEVFRAAWAAGQGWLVVVAAVATVASLFYSLRWIASALRPAPRRVAPERAEPVAAATALVLTVVVLGFAALVPLLA</sequence>
<keyword evidence="4 6" id="KW-0472">Membrane</keyword>
<comment type="caution">
    <text evidence="8">The sequence shown here is derived from an EMBL/GenBank/DDBJ whole genome shotgun (WGS) entry which is preliminary data.</text>
</comment>
<feature type="transmembrane region" description="Helical" evidence="6">
    <location>
        <begin position="124"/>
        <end position="142"/>
    </location>
</feature>
<feature type="transmembrane region" description="Helical" evidence="6">
    <location>
        <begin position="33"/>
        <end position="51"/>
    </location>
</feature>
<comment type="subcellular location">
    <subcellularLocation>
        <location evidence="1">Endomembrane system</location>
        <topology evidence="1">Multi-pass membrane protein</topology>
    </subcellularLocation>
    <subcellularLocation>
        <location evidence="5">Membrane</location>
        <topology evidence="5">Multi-pass membrane protein</topology>
    </subcellularLocation>
</comment>
<feature type="transmembrane region" description="Helical" evidence="6">
    <location>
        <begin position="260"/>
        <end position="281"/>
    </location>
</feature>
<dbReference type="EMBL" id="JBHUEA010000021">
    <property type="protein sequence ID" value="MFD1722509.1"/>
    <property type="molecule type" value="Genomic_DNA"/>
</dbReference>
<evidence type="ECO:0000256" key="2">
    <source>
        <dbReference type="ARBA" id="ARBA00022692"/>
    </source>
</evidence>
<evidence type="ECO:0000256" key="3">
    <source>
        <dbReference type="ARBA" id="ARBA00022989"/>
    </source>
</evidence>
<dbReference type="Pfam" id="PF00361">
    <property type="entry name" value="Proton_antipo_M"/>
    <property type="match status" value="1"/>
</dbReference>
<feature type="transmembrane region" description="Helical" evidence="6">
    <location>
        <begin position="6"/>
        <end position="26"/>
    </location>
</feature>
<feature type="transmembrane region" description="Helical" evidence="6">
    <location>
        <begin position="71"/>
        <end position="90"/>
    </location>
</feature>
<keyword evidence="3 6" id="KW-1133">Transmembrane helix</keyword>
<feature type="domain" description="NADH:quinone oxidoreductase/Mrp antiporter transmembrane" evidence="7">
    <location>
        <begin position="118"/>
        <end position="399"/>
    </location>
</feature>
<evidence type="ECO:0000313" key="9">
    <source>
        <dbReference type="Proteomes" id="UP001597347"/>
    </source>
</evidence>
<evidence type="ECO:0000313" key="8">
    <source>
        <dbReference type="EMBL" id="MFD1722509.1"/>
    </source>
</evidence>
<dbReference type="InterPro" id="IPR001750">
    <property type="entry name" value="ND/Mrp_TM"/>
</dbReference>
<evidence type="ECO:0000256" key="6">
    <source>
        <dbReference type="SAM" id="Phobius"/>
    </source>
</evidence>
<feature type="transmembrane region" description="Helical" evidence="6">
    <location>
        <begin position="232"/>
        <end position="254"/>
    </location>
</feature>
<keyword evidence="9" id="KW-1185">Reference proteome</keyword>
<feature type="transmembrane region" description="Helical" evidence="6">
    <location>
        <begin position="288"/>
        <end position="306"/>
    </location>
</feature>
<reference evidence="9" key="1">
    <citation type="journal article" date="2019" name="Int. J. Syst. Evol. Microbiol.">
        <title>The Global Catalogue of Microorganisms (GCM) 10K type strain sequencing project: providing services to taxonomists for standard genome sequencing and annotation.</title>
        <authorList>
            <consortium name="The Broad Institute Genomics Platform"/>
            <consortium name="The Broad Institute Genome Sequencing Center for Infectious Disease"/>
            <person name="Wu L."/>
            <person name="Ma J."/>
        </authorList>
    </citation>
    <scope>NUCLEOTIDE SEQUENCE [LARGE SCALE GENOMIC DNA]</scope>
    <source>
        <strain evidence="9">CGMCC 1.12471</strain>
    </source>
</reference>
<dbReference type="PANTHER" id="PTHR22773">
    <property type="entry name" value="NADH DEHYDROGENASE"/>
    <property type="match status" value="1"/>
</dbReference>